<evidence type="ECO:0000256" key="7">
    <source>
        <dbReference type="SAM" id="Phobius"/>
    </source>
</evidence>
<evidence type="ECO:0000256" key="5">
    <source>
        <dbReference type="ARBA" id="ARBA00022989"/>
    </source>
</evidence>
<comment type="subcellular location">
    <subcellularLocation>
        <location evidence="1">Membrane</location>
        <topology evidence="1">Multi-pass membrane protein</topology>
    </subcellularLocation>
</comment>
<dbReference type="GO" id="GO:1905515">
    <property type="term" value="P:non-motile cilium assembly"/>
    <property type="evidence" value="ECO:0007669"/>
    <property type="project" value="TreeGrafter"/>
</dbReference>
<dbReference type="GO" id="GO:1904491">
    <property type="term" value="P:protein localization to ciliary transition zone"/>
    <property type="evidence" value="ECO:0007669"/>
    <property type="project" value="TreeGrafter"/>
</dbReference>
<evidence type="ECO:0000256" key="3">
    <source>
        <dbReference type="ARBA" id="ARBA00022692"/>
    </source>
</evidence>
<keyword evidence="4" id="KW-0970">Cilium biogenesis/degradation</keyword>
<dbReference type="GO" id="GO:0036038">
    <property type="term" value="C:MKS complex"/>
    <property type="evidence" value="ECO:0007669"/>
    <property type="project" value="TreeGrafter"/>
</dbReference>
<feature type="transmembrane region" description="Helical" evidence="7">
    <location>
        <begin position="53"/>
        <end position="72"/>
    </location>
</feature>
<feature type="transmembrane region" description="Helical" evidence="7">
    <location>
        <begin position="6"/>
        <end position="27"/>
    </location>
</feature>
<sequence>MATVNGIVPARFLTLIAHLIITINLYWTRRDNIEACLPETYTQDQYNQKDTELLVGLSLMLAFAAVELTGFFTGISMFLPTVGMLSTAAHASAAVSLSYFVFEQWECDLYWWVFGFCSAFPLVVEIGAMIAILGFKKT</sequence>
<dbReference type="InterPro" id="IPR029248">
    <property type="entry name" value="TMEM107"/>
</dbReference>
<evidence type="ECO:0000256" key="4">
    <source>
        <dbReference type="ARBA" id="ARBA00022794"/>
    </source>
</evidence>
<dbReference type="Pfam" id="PF14995">
    <property type="entry name" value="TMEM107"/>
    <property type="match status" value="1"/>
</dbReference>
<dbReference type="PANTHER" id="PTHR34341">
    <property type="entry name" value="TRANSMEMBRANE PROTEIN 107"/>
    <property type="match status" value="1"/>
</dbReference>
<evidence type="ECO:0000256" key="2">
    <source>
        <dbReference type="ARBA" id="ARBA00015652"/>
    </source>
</evidence>
<name>A0A8J9W7J8_BRALA</name>
<accession>A0A8J9W7J8</accession>
<evidence type="ECO:0000313" key="9">
    <source>
        <dbReference type="Proteomes" id="UP000838412"/>
    </source>
</evidence>
<dbReference type="Proteomes" id="UP000838412">
    <property type="component" value="Chromosome 11"/>
</dbReference>
<protein>
    <recommendedName>
        <fullName evidence="2">Transmembrane protein 107</fullName>
    </recommendedName>
</protein>
<keyword evidence="9" id="KW-1185">Reference proteome</keyword>
<dbReference type="AlphaFoldDB" id="A0A8J9W7J8"/>
<keyword evidence="6 7" id="KW-0472">Membrane</keyword>
<feature type="transmembrane region" description="Helical" evidence="7">
    <location>
        <begin position="109"/>
        <end position="135"/>
    </location>
</feature>
<feature type="transmembrane region" description="Helical" evidence="7">
    <location>
        <begin position="78"/>
        <end position="102"/>
    </location>
</feature>
<gene>
    <name evidence="8" type="primary">TMEM107</name>
    <name evidence="8" type="ORF">BLAG_LOCUS3720</name>
</gene>
<evidence type="ECO:0000256" key="1">
    <source>
        <dbReference type="ARBA" id="ARBA00004141"/>
    </source>
</evidence>
<dbReference type="EMBL" id="OV696696">
    <property type="protein sequence ID" value="CAH1239402.1"/>
    <property type="molecule type" value="Genomic_DNA"/>
</dbReference>
<evidence type="ECO:0000256" key="6">
    <source>
        <dbReference type="ARBA" id="ARBA00023136"/>
    </source>
</evidence>
<reference evidence="8" key="1">
    <citation type="submission" date="2022-01" db="EMBL/GenBank/DDBJ databases">
        <authorList>
            <person name="Braso-Vives M."/>
        </authorList>
    </citation>
    <scope>NUCLEOTIDE SEQUENCE</scope>
</reference>
<keyword evidence="5 7" id="KW-1133">Transmembrane helix</keyword>
<organism evidence="8 9">
    <name type="scientific">Branchiostoma lanceolatum</name>
    <name type="common">Common lancelet</name>
    <name type="synonym">Amphioxus lanceolatum</name>
    <dbReference type="NCBI Taxonomy" id="7740"/>
    <lineage>
        <taxon>Eukaryota</taxon>
        <taxon>Metazoa</taxon>
        <taxon>Chordata</taxon>
        <taxon>Cephalochordata</taxon>
        <taxon>Leptocardii</taxon>
        <taxon>Amphioxiformes</taxon>
        <taxon>Branchiostomatidae</taxon>
        <taxon>Branchiostoma</taxon>
    </lineage>
</organism>
<dbReference type="OrthoDB" id="2114471at2759"/>
<keyword evidence="3 7" id="KW-0812">Transmembrane</keyword>
<dbReference type="GO" id="GO:0016020">
    <property type="term" value="C:membrane"/>
    <property type="evidence" value="ECO:0007669"/>
    <property type="project" value="UniProtKB-SubCell"/>
</dbReference>
<proteinExistence type="predicted"/>
<dbReference type="PANTHER" id="PTHR34341:SF1">
    <property type="entry name" value="TRANSMEMBRANE PROTEIN 107"/>
    <property type="match status" value="1"/>
</dbReference>
<evidence type="ECO:0000313" key="8">
    <source>
        <dbReference type="EMBL" id="CAH1239402.1"/>
    </source>
</evidence>